<dbReference type="EMBL" id="AP019846">
    <property type="protein sequence ID" value="BBM59074.1"/>
    <property type="molecule type" value="Genomic_DNA"/>
</dbReference>
<dbReference type="InterPro" id="IPR012337">
    <property type="entry name" value="RNaseH-like_sf"/>
</dbReference>
<dbReference type="InterPro" id="IPR036397">
    <property type="entry name" value="RNaseH_sf"/>
</dbReference>
<gene>
    <name evidence="1" type="ORF">JMUB5056_0657</name>
</gene>
<dbReference type="GO" id="GO:0003676">
    <property type="term" value="F:nucleic acid binding"/>
    <property type="evidence" value="ECO:0007669"/>
    <property type="project" value="InterPro"/>
</dbReference>
<proteinExistence type="predicted"/>
<dbReference type="OrthoDB" id="2008320at2"/>
<dbReference type="Proteomes" id="UP000321561">
    <property type="component" value="Chromosome"/>
</dbReference>
<dbReference type="KEGG" id="lhg:JMUB5056_0657"/>
<dbReference type="Gene3D" id="3.30.420.10">
    <property type="entry name" value="Ribonuclease H-like superfamily/Ribonuclease H"/>
    <property type="match status" value="1"/>
</dbReference>
<reference evidence="1 2" key="1">
    <citation type="submission" date="2019-07" db="EMBL/GenBank/DDBJ databases">
        <title>Complete Genome Sequence of Leptotrichia hongkongensis Strain JMUB5056.</title>
        <authorList>
            <person name="Watanabe S."/>
            <person name="Cui L."/>
        </authorList>
    </citation>
    <scope>NUCLEOTIDE SEQUENCE [LARGE SCALE GENOMIC DNA]</scope>
    <source>
        <strain evidence="1 2">JMUB5056</strain>
    </source>
</reference>
<sequence>MKKSNKYVFDIEVFPNYFCIVLKKLNDDKILIIDSDNFNRQKKLLFDIISKNVLISYAGHGFDDIVINNLLKYRNSNINRNKLNSEIKIIRNMPKDEYKSENHEFYSYDLAYEYNLNLGVKGFEFNCGDNIEEQDFANFNYVIKKNIYDEIVDKVIDYCLQDVLATEKMYNFIIKEKSNWDEKENLLNIITNGSYSNNMKLKKKIKYLKYNNDKLITLLLDNSSSNSSQPGINYSKRLKMDNYDNYLQKKVYKLSIQKDYLYKWLLENKLLLEKDKKIIKKIPRDLLLNSSFAKEVLNRYRTSIVKRMKKNFEKENIEMVAVLENNIFITNINDKILYKIKNKIDTQYKNIFYITDVDKFLKNKSSLLYKIGNEVIGTNEFYYSKLIMPRNHIWISEVLKLYFWEKKDISVAVKEVFAKNPDIFFIYASVYEDIYACDENGKIDFESNEVLHKFRKYRLYFSKTGLHKAVMHNQEKYYEKYGFGDINSNLYKIRKVETNLKEFTNYDDIDLNSYIDYAQNYIQKNFINNTAL</sequence>
<dbReference type="SUPFAM" id="SSF53098">
    <property type="entry name" value="Ribonuclease H-like"/>
    <property type="match status" value="1"/>
</dbReference>
<dbReference type="RefSeq" id="WP_147005188.1">
    <property type="nucleotide sequence ID" value="NZ_AP019846.1"/>
</dbReference>
<protein>
    <submittedName>
        <fullName evidence="1">Uncharacterized protein</fullName>
    </submittedName>
</protein>
<organism evidence="1 2">
    <name type="scientific">Leptotrichia hongkongensis</name>
    <dbReference type="NCBI Taxonomy" id="554406"/>
    <lineage>
        <taxon>Bacteria</taxon>
        <taxon>Fusobacteriati</taxon>
        <taxon>Fusobacteriota</taxon>
        <taxon>Fusobacteriia</taxon>
        <taxon>Fusobacteriales</taxon>
        <taxon>Leptotrichiaceae</taxon>
        <taxon>Leptotrichia</taxon>
    </lineage>
</organism>
<name>A0A510L508_9FUSO</name>
<evidence type="ECO:0000313" key="1">
    <source>
        <dbReference type="EMBL" id="BBM59074.1"/>
    </source>
</evidence>
<evidence type="ECO:0000313" key="2">
    <source>
        <dbReference type="Proteomes" id="UP000321561"/>
    </source>
</evidence>
<dbReference type="AlphaFoldDB" id="A0A510L508"/>
<accession>A0A510L508</accession>